<dbReference type="RefSeq" id="WP_155358262.1">
    <property type="nucleotide sequence ID" value="NZ_BAAAHL010000009.1"/>
</dbReference>
<evidence type="ECO:0000313" key="4">
    <source>
        <dbReference type="Proteomes" id="UP000331127"/>
    </source>
</evidence>
<dbReference type="SUPFAM" id="SSF46955">
    <property type="entry name" value="Putative DNA-binding domain"/>
    <property type="match status" value="1"/>
</dbReference>
<accession>A0A5M3WVQ6</accession>
<organism evidence="3 4">
    <name type="scientific">Acrocarpospora macrocephala</name>
    <dbReference type="NCBI Taxonomy" id="150177"/>
    <lineage>
        <taxon>Bacteria</taxon>
        <taxon>Bacillati</taxon>
        <taxon>Actinomycetota</taxon>
        <taxon>Actinomycetes</taxon>
        <taxon>Streptosporangiales</taxon>
        <taxon>Streptosporangiaceae</taxon>
        <taxon>Acrocarpospora</taxon>
    </lineage>
</organism>
<dbReference type="GO" id="GO:0003677">
    <property type="term" value="F:DNA binding"/>
    <property type="evidence" value="ECO:0007669"/>
    <property type="project" value="UniProtKB-KW"/>
</dbReference>
<dbReference type="Pfam" id="PF13411">
    <property type="entry name" value="MerR_1"/>
    <property type="match status" value="1"/>
</dbReference>
<dbReference type="PANTHER" id="PTHR30204">
    <property type="entry name" value="REDOX-CYCLING DRUG-SENSING TRANSCRIPTIONAL ACTIVATOR SOXR"/>
    <property type="match status" value="1"/>
</dbReference>
<name>A0A5M3WVQ6_9ACTN</name>
<evidence type="ECO:0000256" key="1">
    <source>
        <dbReference type="ARBA" id="ARBA00023125"/>
    </source>
</evidence>
<dbReference type="PANTHER" id="PTHR30204:SF93">
    <property type="entry name" value="HTH MERR-TYPE DOMAIN-CONTAINING PROTEIN"/>
    <property type="match status" value="1"/>
</dbReference>
<dbReference type="AlphaFoldDB" id="A0A5M3WVQ6"/>
<dbReference type="PRINTS" id="PR00040">
    <property type="entry name" value="HTHMERR"/>
</dbReference>
<dbReference type="GO" id="GO:0003700">
    <property type="term" value="F:DNA-binding transcription factor activity"/>
    <property type="evidence" value="ECO:0007669"/>
    <property type="project" value="InterPro"/>
</dbReference>
<sequence>MDGDTLYTIGALARRTGLTVKTIRFYSDAGIVPPTGRSPAGYRLYDLRALARLDLIRSLRDLGLDLAVIRQVLDREISVPEVAAAHANALDVQIRTLRLRRAVLRAVAKRGSTPQEMDLMHKVAKLSDDERRRLVNDFIDDTFGGSDANPDFVDLMRSAMPDLPDDPEPDQVDAWVELAELTQDPDFRTAVRRMAEYQAAERAQGDTTGLHHDLTETVRQQVSDALTADVAPASAEAARIVDALTARYAQVFSRADDTDLRRWLLRRLEIASDPRAERYWHLLAVINGWPVPPSLAPVFAWFIEAVRAGLKP</sequence>
<protein>
    <submittedName>
        <fullName evidence="3">MerR family transcriptional regulator</fullName>
    </submittedName>
</protein>
<dbReference type="Gene3D" id="1.10.1660.10">
    <property type="match status" value="1"/>
</dbReference>
<dbReference type="SMART" id="SM00422">
    <property type="entry name" value="HTH_MERR"/>
    <property type="match status" value="1"/>
</dbReference>
<dbReference type="InterPro" id="IPR047057">
    <property type="entry name" value="MerR_fam"/>
</dbReference>
<comment type="caution">
    <text evidence="3">The sequence shown here is derived from an EMBL/GenBank/DDBJ whole genome shotgun (WGS) entry which is preliminary data.</text>
</comment>
<dbReference type="EMBL" id="BLAE01000041">
    <property type="protein sequence ID" value="GES12984.1"/>
    <property type="molecule type" value="Genomic_DNA"/>
</dbReference>
<reference evidence="3 4" key="1">
    <citation type="submission" date="2019-10" db="EMBL/GenBank/DDBJ databases">
        <title>Whole genome shotgun sequence of Acrocarpospora macrocephala NBRC 16266.</title>
        <authorList>
            <person name="Ichikawa N."/>
            <person name="Kimura A."/>
            <person name="Kitahashi Y."/>
            <person name="Komaki H."/>
            <person name="Oguchi A."/>
        </authorList>
    </citation>
    <scope>NUCLEOTIDE SEQUENCE [LARGE SCALE GENOMIC DNA]</scope>
    <source>
        <strain evidence="3 4">NBRC 16266</strain>
    </source>
</reference>
<dbReference type="OrthoDB" id="9809391at2"/>
<dbReference type="PROSITE" id="PS50937">
    <property type="entry name" value="HTH_MERR_2"/>
    <property type="match status" value="1"/>
</dbReference>
<dbReference type="Proteomes" id="UP000331127">
    <property type="component" value="Unassembled WGS sequence"/>
</dbReference>
<dbReference type="InterPro" id="IPR009061">
    <property type="entry name" value="DNA-bd_dom_put_sf"/>
</dbReference>
<proteinExistence type="predicted"/>
<gene>
    <name evidence="3" type="ORF">Amac_065810</name>
</gene>
<dbReference type="InterPro" id="IPR000551">
    <property type="entry name" value="MerR-type_HTH_dom"/>
</dbReference>
<keyword evidence="1" id="KW-0238">DNA-binding</keyword>
<dbReference type="CDD" id="cd00592">
    <property type="entry name" value="HTH_MerR-like"/>
    <property type="match status" value="1"/>
</dbReference>
<evidence type="ECO:0000259" key="2">
    <source>
        <dbReference type="PROSITE" id="PS50937"/>
    </source>
</evidence>
<feature type="domain" description="HTH merR-type" evidence="2">
    <location>
        <begin position="6"/>
        <end position="75"/>
    </location>
</feature>
<evidence type="ECO:0000313" key="3">
    <source>
        <dbReference type="EMBL" id="GES12984.1"/>
    </source>
</evidence>
<keyword evidence="4" id="KW-1185">Reference proteome</keyword>